<feature type="transmembrane region" description="Helical" evidence="1">
    <location>
        <begin position="109"/>
        <end position="134"/>
    </location>
</feature>
<keyword evidence="3" id="KW-1185">Reference proteome</keyword>
<comment type="caution">
    <text evidence="2">The sequence shown here is derived from an EMBL/GenBank/DDBJ whole genome shotgun (WGS) entry which is preliminary data.</text>
</comment>
<keyword evidence="1" id="KW-1133">Transmembrane helix</keyword>
<name>A0A6N7IZY0_9FIRM</name>
<evidence type="ECO:0000256" key="1">
    <source>
        <dbReference type="SAM" id="Phobius"/>
    </source>
</evidence>
<organism evidence="2 3">
    <name type="scientific">Candidatus Weimeria bifida</name>
    <dbReference type="NCBI Taxonomy" id="2599074"/>
    <lineage>
        <taxon>Bacteria</taxon>
        <taxon>Bacillati</taxon>
        <taxon>Bacillota</taxon>
        <taxon>Clostridia</taxon>
        <taxon>Lachnospirales</taxon>
        <taxon>Lachnospiraceae</taxon>
        <taxon>Candidatus Weimeria</taxon>
    </lineage>
</organism>
<feature type="transmembrane region" description="Helical" evidence="1">
    <location>
        <begin position="268"/>
        <end position="287"/>
    </location>
</feature>
<proteinExistence type="predicted"/>
<dbReference type="PANTHER" id="PTHR11328:SF24">
    <property type="entry name" value="MAJOR FACILITATOR SUPERFAMILY (MFS) PROFILE DOMAIN-CONTAINING PROTEIN"/>
    <property type="match status" value="1"/>
</dbReference>
<accession>A0A6N7IZY0</accession>
<reference evidence="2" key="1">
    <citation type="journal article" date="2020" name="Appl. Environ. Microbiol.">
        <title>Medium-Chain Fatty Acid Synthesis by 'Candidatus Weimeria bifida' gen. nov., sp. nov., and 'Candidatus Pseudoramibacter fermentans' sp. nov.</title>
        <authorList>
            <person name="Scarborough M.J."/>
            <person name="Myers K.S."/>
            <person name="Donohue T.J."/>
            <person name="Noguera D.R."/>
        </authorList>
    </citation>
    <scope>NUCLEOTIDE SEQUENCE</scope>
    <source>
        <strain evidence="2">LCO1.1</strain>
    </source>
</reference>
<dbReference type="Pfam" id="PF13347">
    <property type="entry name" value="MFS_2"/>
    <property type="match status" value="1"/>
</dbReference>
<keyword evidence="1" id="KW-0812">Transmembrane</keyword>
<dbReference type="AlphaFoldDB" id="A0A6N7IZY0"/>
<feature type="transmembrane region" description="Helical" evidence="1">
    <location>
        <begin position="324"/>
        <end position="348"/>
    </location>
</feature>
<dbReference type="PANTHER" id="PTHR11328">
    <property type="entry name" value="MAJOR FACILITATOR SUPERFAMILY DOMAIN-CONTAINING PROTEIN"/>
    <property type="match status" value="1"/>
</dbReference>
<feature type="transmembrane region" description="Helical" evidence="1">
    <location>
        <begin position="416"/>
        <end position="435"/>
    </location>
</feature>
<feature type="transmembrane region" description="Helical" evidence="1">
    <location>
        <begin position="155"/>
        <end position="174"/>
    </location>
</feature>
<feature type="transmembrane region" description="Helical" evidence="1">
    <location>
        <begin position="180"/>
        <end position="205"/>
    </location>
</feature>
<evidence type="ECO:0000313" key="3">
    <source>
        <dbReference type="Proteomes" id="UP000460257"/>
    </source>
</evidence>
<evidence type="ECO:0000313" key="2">
    <source>
        <dbReference type="EMBL" id="MQN01298.1"/>
    </source>
</evidence>
<feature type="transmembrane region" description="Helical" evidence="1">
    <location>
        <begin position="378"/>
        <end position="396"/>
    </location>
</feature>
<dbReference type="GO" id="GO:0015293">
    <property type="term" value="F:symporter activity"/>
    <property type="evidence" value="ECO:0007669"/>
    <property type="project" value="InterPro"/>
</dbReference>
<protein>
    <submittedName>
        <fullName evidence="2">MFS transporter</fullName>
    </submittedName>
</protein>
<keyword evidence="1" id="KW-0472">Membrane</keyword>
<dbReference type="EMBL" id="VOGC01000004">
    <property type="protein sequence ID" value="MQN01298.1"/>
    <property type="molecule type" value="Genomic_DNA"/>
</dbReference>
<dbReference type="Proteomes" id="UP000460257">
    <property type="component" value="Unassembled WGS sequence"/>
</dbReference>
<dbReference type="GO" id="GO:0005886">
    <property type="term" value="C:plasma membrane"/>
    <property type="evidence" value="ECO:0007669"/>
    <property type="project" value="TreeGrafter"/>
</dbReference>
<dbReference type="GO" id="GO:0008643">
    <property type="term" value="P:carbohydrate transport"/>
    <property type="evidence" value="ECO:0007669"/>
    <property type="project" value="InterPro"/>
</dbReference>
<dbReference type="InterPro" id="IPR036259">
    <property type="entry name" value="MFS_trans_sf"/>
</dbReference>
<feature type="transmembrane region" description="Helical" evidence="1">
    <location>
        <begin position="21"/>
        <end position="39"/>
    </location>
</feature>
<gene>
    <name evidence="2" type="ORF">FRC54_05040</name>
</gene>
<feature type="transmembrane region" description="Helical" evidence="1">
    <location>
        <begin position="234"/>
        <end position="256"/>
    </location>
</feature>
<dbReference type="Gene3D" id="1.20.1250.20">
    <property type="entry name" value="MFS general substrate transporter like domains"/>
    <property type="match status" value="2"/>
</dbReference>
<dbReference type="SUPFAM" id="SSF103473">
    <property type="entry name" value="MFS general substrate transporter"/>
    <property type="match status" value="1"/>
</dbReference>
<sequence length="493" mass="53990">MQSGKHKAGLGSQMAYGTCEFFNGGAFVIINAFFTVFLIKAIKMNPALAGTVPLIGHIWDAVTDPMMGNITDRTTSKMGAKRFYMLIGAVATGITFATLWVPFHANGSVTMFIFYVIMYCLFSTGSTILMVPYNGLLPDMIDDYATRSKFSNVRMIWSTLGSMVCGVVPTILITDTRNKTVYLQCGIIFGLFFLITSLITVAGTWEKLHPATKSKLSDSFNHGGSAFRSRSFRLFIGIYLTGQCATDFVSGMAVYYVDDVINGYKNHYVTYLMAAMIIAQLIGMLIWGPVMAKTSKRTTILIGAPIRIASTLLLIPFSHEGASIVPILILAMGIGIGNAATLTSIFAIMADMPDVDELITSVHRPGVVSGISTFARKISSGLSSWLIGILLAAVGYSEKIANAGDRQSLFTQRGIAGIYIFMPIILCILLLVFAYRFPMTGREFNVIKKEISRRKGEDSSTATPEEIKICEKVTGIRYDKLWDPANQWVGNHH</sequence>
<feature type="transmembrane region" description="Helical" evidence="1">
    <location>
        <begin position="83"/>
        <end position="103"/>
    </location>
</feature>
<dbReference type="InterPro" id="IPR039672">
    <property type="entry name" value="MFS_2"/>
</dbReference>